<organism evidence="2 3">
    <name type="scientific">Saccharopolyspora aridisoli</name>
    <dbReference type="NCBI Taxonomy" id="2530385"/>
    <lineage>
        <taxon>Bacteria</taxon>
        <taxon>Bacillati</taxon>
        <taxon>Actinomycetota</taxon>
        <taxon>Actinomycetes</taxon>
        <taxon>Pseudonocardiales</taxon>
        <taxon>Pseudonocardiaceae</taxon>
        <taxon>Saccharopolyspora</taxon>
    </lineage>
</organism>
<dbReference type="InterPro" id="IPR029063">
    <property type="entry name" value="SAM-dependent_MTases_sf"/>
</dbReference>
<feature type="domain" description="Methyltransferase" evidence="1">
    <location>
        <begin position="40"/>
        <end position="131"/>
    </location>
</feature>
<dbReference type="InterPro" id="IPR050508">
    <property type="entry name" value="Methyltransf_Superfamily"/>
</dbReference>
<dbReference type="OrthoDB" id="9811589at2"/>
<dbReference type="PANTHER" id="PTHR42912">
    <property type="entry name" value="METHYLTRANSFERASE"/>
    <property type="match status" value="1"/>
</dbReference>
<accession>A0A4R4V1I3</accession>
<evidence type="ECO:0000313" key="2">
    <source>
        <dbReference type="EMBL" id="TDC95113.1"/>
    </source>
</evidence>
<dbReference type="Gene3D" id="3.40.50.150">
    <property type="entry name" value="Vaccinia Virus protein VP39"/>
    <property type="match status" value="1"/>
</dbReference>
<dbReference type="Pfam" id="PF13649">
    <property type="entry name" value="Methyltransf_25"/>
    <property type="match status" value="1"/>
</dbReference>
<sequence>MPDAMFAHPRLAPLYDAFESDRTDLPAYVEIADELGSARVLDVGCGTGSLAILLEETGRTVVGTDPAEASLAVARSKDGSARIVWVRCDATVLPNIAADLVVMTGNVAQVFRTDEEWSRVLLSVRAALRPGTHFAFETRKPERRDWERWPGTTSVDLPEVGRVERRDELTDVSPPLISFRSTYRFADGDELTSESTLRFRTRDEIDMSLAEAGFELREVREAPDRPGLVDVYIARRAD</sequence>
<evidence type="ECO:0000259" key="1">
    <source>
        <dbReference type="Pfam" id="PF13649"/>
    </source>
</evidence>
<dbReference type="InterPro" id="IPR041698">
    <property type="entry name" value="Methyltransf_25"/>
</dbReference>
<dbReference type="EMBL" id="SMKV01000005">
    <property type="protein sequence ID" value="TDC95113.1"/>
    <property type="molecule type" value="Genomic_DNA"/>
</dbReference>
<dbReference type="PANTHER" id="PTHR42912:SF80">
    <property type="entry name" value="METHYLTRANSFERASE DOMAIN-CONTAINING PROTEIN"/>
    <property type="match status" value="1"/>
</dbReference>
<evidence type="ECO:0000313" key="3">
    <source>
        <dbReference type="Proteomes" id="UP000294744"/>
    </source>
</evidence>
<dbReference type="SUPFAM" id="SSF53335">
    <property type="entry name" value="S-adenosyl-L-methionine-dependent methyltransferases"/>
    <property type="match status" value="1"/>
</dbReference>
<reference evidence="2 3" key="1">
    <citation type="submission" date="2019-03" db="EMBL/GenBank/DDBJ databases">
        <title>Draft genome sequences of novel Actinobacteria.</title>
        <authorList>
            <person name="Sahin N."/>
            <person name="Ay H."/>
            <person name="Saygin H."/>
        </authorList>
    </citation>
    <scope>NUCLEOTIDE SEQUENCE [LARGE SCALE GENOMIC DNA]</scope>
    <source>
        <strain evidence="2 3">16K404</strain>
    </source>
</reference>
<dbReference type="CDD" id="cd02440">
    <property type="entry name" value="AdoMet_MTases"/>
    <property type="match status" value="1"/>
</dbReference>
<gene>
    <name evidence="2" type="ORF">E1161_05635</name>
</gene>
<protein>
    <submittedName>
        <fullName evidence="2">Class I SAM-dependent methyltransferase</fullName>
    </submittedName>
</protein>
<dbReference type="GO" id="GO:0008168">
    <property type="term" value="F:methyltransferase activity"/>
    <property type="evidence" value="ECO:0007669"/>
    <property type="project" value="UniProtKB-KW"/>
</dbReference>
<keyword evidence="3" id="KW-1185">Reference proteome</keyword>
<comment type="caution">
    <text evidence="2">The sequence shown here is derived from an EMBL/GenBank/DDBJ whole genome shotgun (WGS) entry which is preliminary data.</text>
</comment>
<dbReference type="AlphaFoldDB" id="A0A4R4V1I3"/>
<proteinExistence type="predicted"/>
<name>A0A4R4V1I3_9PSEU</name>
<dbReference type="RefSeq" id="WP_132620275.1">
    <property type="nucleotide sequence ID" value="NZ_SMKV01000005.1"/>
</dbReference>
<keyword evidence="2" id="KW-0808">Transferase</keyword>
<dbReference type="Proteomes" id="UP000294744">
    <property type="component" value="Unassembled WGS sequence"/>
</dbReference>
<dbReference type="GO" id="GO:0032259">
    <property type="term" value="P:methylation"/>
    <property type="evidence" value="ECO:0007669"/>
    <property type="project" value="UniProtKB-KW"/>
</dbReference>
<keyword evidence="2" id="KW-0489">Methyltransferase</keyword>